<evidence type="ECO:0000313" key="1">
    <source>
        <dbReference type="EMBL" id="AJO24795.1"/>
    </source>
</evidence>
<dbReference type="EMBL" id="CP010525">
    <property type="protein sequence ID" value="AJO24795.1"/>
    <property type="molecule type" value="Genomic_DNA"/>
</dbReference>
<reference evidence="2" key="1">
    <citation type="submission" date="2015-01" db="EMBL/GenBank/DDBJ databases">
        <title>Comparative genome analysis of Bacillus coagulans HM-08, Clostridium butyricum HM-68, Bacillus subtilis HM-66 and Bacillus paralicheniformis BL-09.</title>
        <authorList>
            <person name="Zhang H."/>
        </authorList>
    </citation>
    <scope>NUCLEOTIDE SEQUENCE [LARGE SCALE GENOMIC DNA]</scope>
    <source>
        <strain evidence="2">HM-08</strain>
    </source>
</reference>
<organism evidence="1 2">
    <name type="scientific">Heyndrickxia coagulans</name>
    <name type="common">Weizmannia coagulans</name>
    <dbReference type="NCBI Taxonomy" id="1398"/>
    <lineage>
        <taxon>Bacteria</taxon>
        <taxon>Bacillati</taxon>
        <taxon>Bacillota</taxon>
        <taxon>Bacilli</taxon>
        <taxon>Bacillales</taxon>
        <taxon>Bacillaceae</taxon>
        <taxon>Heyndrickxia</taxon>
    </lineage>
</organism>
<accession>A0AAN0WDL6</accession>
<keyword evidence="2" id="KW-1185">Reference proteome</keyword>
<name>A0AAN0WDL6_HEYCO</name>
<evidence type="ECO:0000313" key="2">
    <source>
        <dbReference type="Proteomes" id="UP000032024"/>
    </source>
</evidence>
<sequence length="54" mass="6282">MKFFASNFFLYNGRQERRGRLVVPLFVENLISPCSEQYKKALSTDRSGAFLFCV</sequence>
<gene>
    <name evidence="1" type="ORF">SB48_HM08orf06330</name>
</gene>
<protein>
    <submittedName>
        <fullName evidence="1">Uncharacterized protein</fullName>
    </submittedName>
</protein>
<proteinExistence type="predicted"/>
<dbReference type="AlphaFoldDB" id="A0AAN0WDL6"/>
<dbReference type="Proteomes" id="UP000032024">
    <property type="component" value="Chromosome"/>
</dbReference>